<dbReference type="Proteomes" id="UP000444721">
    <property type="component" value="Unassembled WGS sequence"/>
</dbReference>
<gene>
    <name evidence="2" type="ORF">FDP41_012919</name>
</gene>
<proteinExistence type="predicted"/>
<dbReference type="VEuPathDB" id="AmoebaDB:FDP41_012919"/>
<evidence type="ECO:0000256" key="1">
    <source>
        <dbReference type="SAM" id="Coils"/>
    </source>
</evidence>
<feature type="coiled-coil region" evidence="1">
    <location>
        <begin position="321"/>
        <end position="348"/>
    </location>
</feature>
<dbReference type="VEuPathDB" id="AmoebaDB:NfTy_079360"/>
<sequence>MSKPIPRNAILKTFEGVERKKQFVQRMEEFHSSNSKNYEKTKGSDNGVYFDYGHERLLFSMIDSEMKLKRSKSDSNLLGTRNTELTFYKHNKRENSTQDDSVIIESISKLKTLKHKELLLKTFQRLLSLKKPRLKRNKSDSDLVNLFCEEIIDEPDNAMFNSERSKDLENSDAELTSLANTSILTSQDPIYSFSSRMNNFSNHNQTTVTSVLFPQLSKENQHDAISEEDVKQALEKFYEDIKKKASEMPKPTELKDERGVQPTLHSQRYSNHLNIQSHGFSTCFDDDPLKKLILQRKKEKGVRMKVTRFLESDHIVEREEIDFIQENIRQLRLKAEKVKQKKKYLDRKPIFENAETDDVPPHYPSFTQVKIIDFTPEQQLTTVKPSPRTNILTSHSARKQLLAHAQPSSLIGLPSRSSLIQRQGSHHSFSMSITSISTPRGQKPLTAPNIKRKTFGF</sequence>
<name>A0A6A5C278_NAEFO</name>
<dbReference type="EMBL" id="VFQX01000016">
    <property type="protein sequence ID" value="KAF0981131.1"/>
    <property type="molecule type" value="Genomic_DNA"/>
</dbReference>
<dbReference type="RefSeq" id="XP_044565844.1">
    <property type="nucleotide sequence ID" value="XM_044703491.1"/>
</dbReference>
<evidence type="ECO:0000313" key="2">
    <source>
        <dbReference type="EMBL" id="KAF0981131.1"/>
    </source>
</evidence>
<evidence type="ECO:0000313" key="3">
    <source>
        <dbReference type="Proteomes" id="UP000444721"/>
    </source>
</evidence>
<comment type="caution">
    <text evidence="2">The sequence shown here is derived from an EMBL/GenBank/DDBJ whole genome shotgun (WGS) entry which is preliminary data.</text>
</comment>
<dbReference type="OrthoDB" id="10443332at2759"/>
<keyword evidence="3" id="KW-1185">Reference proteome</keyword>
<dbReference type="GeneID" id="68120134"/>
<protein>
    <submittedName>
        <fullName evidence="2">Uncharacterized protein</fullName>
    </submittedName>
</protein>
<dbReference type="VEuPathDB" id="AmoebaDB:NF0065640"/>
<dbReference type="AlphaFoldDB" id="A0A6A5C278"/>
<accession>A0A6A5C278</accession>
<keyword evidence="1" id="KW-0175">Coiled coil</keyword>
<organism evidence="2 3">
    <name type="scientific">Naegleria fowleri</name>
    <name type="common">Brain eating amoeba</name>
    <dbReference type="NCBI Taxonomy" id="5763"/>
    <lineage>
        <taxon>Eukaryota</taxon>
        <taxon>Discoba</taxon>
        <taxon>Heterolobosea</taxon>
        <taxon>Tetramitia</taxon>
        <taxon>Eutetramitia</taxon>
        <taxon>Vahlkampfiidae</taxon>
        <taxon>Naegleria</taxon>
    </lineage>
</organism>
<reference evidence="2 3" key="1">
    <citation type="journal article" date="2019" name="Sci. Rep.">
        <title>Nanopore sequencing improves the draft genome of the human pathogenic amoeba Naegleria fowleri.</title>
        <authorList>
            <person name="Liechti N."/>
            <person name="Schurch N."/>
            <person name="Bruggmann R."/>
            <person name="Wittwer M."/>
        </authorList>
    </citation>
    <scope>NUCLEOTIDE SEQUENCE [LARGE SCALE GENOMIC DNA]</scope>
    <source>
        <strain evidence="2 3">ATCC 30894</strain>
    </source>
</reference>